<evidence type="ECO:0000313" key="6">
    <source>
        <dbReference type="Proteomes" id="UP000177982"/>
    </source>
</evidence>
<evidence type="ECO:0000256" key="4">
    <source>
        <dbReference type="SAM" id="MobiDB-lite"/>
    </source>
</evidence>
<dbReference type="PROSITE" id="PS50935">
    <property type="entry name" value="SSB"/>
    <property type="match status" value="1"/>
</dbReference>
<proteinExistence type="inferred from homology"/>
<sequence>MNLNKAFVLGNLTRDPELRQIPSGQSVAQFGIATNREFTDKSGQRQKLTEFHNIVAWGKLGELCNQYIRKGQSVFVEGRIQTRSWDDKQTGQKKYRTEIVAENVQFGPKPFRDGGGGAGGANQNGLAPKSEQLETVEYPADEEEIKPEDIPF</sequence>
<organism evidence="5 6">
    <name type="scientific">Candidatus Sungbacteria bacterium RIFCSPLOWO2_01_FULL_47_10</name>
    <dbReference type="NCBI Taxonomy" id="1802276"/>
    <lineage>
        <taxon>Bacteria</taxon>
        <taxon>Candidatus Sungiibacteriota</taxon>
    </lineage>
</organism>
<dbReference type="SUPFAM" id="SSF50249">
    <property type="entry name" value="Nucleic acid-binding proteins"/>
    <property type="match status" value="1"/>
</dbReference>
<feature type="region of interest" description="Disordered" evidence="4">
    <location>
        <begin position="106"/>
        <end position="152"/>
    </location>
</feature>
<comment type="caution">
    <text evidence="5">The sequence shown here is derived from an EMBL/GenBank/DDBJ whole genome shotgun (WGS) entry which is preliminary data.</text>
</comment>
<dbReference type="CDD" id="cd04496">
    <property type="entry name" value="SSB_OBF"/>
    <property type="match status" value="1"/>
</dbReference>
<accession>A0A1G2L985</accession>
<dbReference type="GO" id="GO:0006260">
    <property type="term" value="P:DNA replication"/>
    <property type="evidence" value="ECO:0007669"/>
    <property type="project" value="InterPro"/>
</dbReference>
<dbReference type="EMBL" id="MHQO01000011">
    <property type="protein sequence ID" value="OHA07339.1"/>
    <property type="molecule type" value="Genomic_DNA"/>
</dbReference>
<dbReference type="InterPro" id="IPR012340">
    <property type="entry name" value="NA-bd_OB-fold"/>
</dbReference>
<dbReference type="HAMAP" id="MF_00984">
    <property type="entry name" value="SSB"/>
    <property type="match status" value="1"/>
</dbReference>
<dbReference type="AlphaFoldDB" id="A0A1G2L985"/>
<dbReference type="PANTHER" id="PTHR10302">
    <property type="entry name" value="SINGLE-STRANDED DNA-BINDING PROTEIN"/>
    <property type="match status" value="1"/>
</dbReference>
<comment type="caution">
    <text evidence="2">Lacks conserved residue(s) required for the propagation of feature annotation.</text>
</comment>
<evidence type="ECO:0000256" key="3">
    <source>
        <dbReference type="RuleBase" id="RU000524"/>
    </source>
</evidence>
<feature type="compositionally biased region" description="Gly residues" evidence="4">
    <location>
        <begin position="113"/>
        <end position="122"/>
    </location>
</feature>
<evidence type="ECO:0000256" key="1">
    <source>
        <dbReference type="ARBA" id="ARBA00023125"/>
    </source>
</evidence>
<dbReference type="PANTHER" id="PTHR10302:SF27">
    <property type="entry name" value="SINGLE-STRANDED DNA-BINDING PROTEIN"/>
    <property type="match status" value="1"/>
</dbReference>
<dbReference type="InterPro" id="IPR011344">
    <property type="entry name" value="ssDNA-bd"/>
</dbReference>
<evidence type="ECO:0000313" key="5">
    <source>
        <dbReference type="EMBL" id="OHA07339.1"/>
    </source>
</evidence>
<gene>
    <name evidence="5" type="ORF">A2934_00080</name>
</gene>
<comment type="subunit">
    <text evidence="2">Homotetramer.</text>
</comment>
<reference evidence="5 6" key="1">
    <citation type="journal article" date="2016" name="Nat. Commun.">
        <title>Thousands of microbial genomes shed light on interconnected biogeochemical processes in an aquifer system.</title>
        <authorList>
            <person name="Anantharaman K."/>
            <person name="Brown C.T."/>
            <person name="Hug L.A."/>
            <person name="Sharon I."/>
            <person name="Castelle C.J."/>
            <person name="Probst A.J."/>
            <person name="Thomas B.C."/>
            <person name="Singh A."/>
            <person name="Wilkins M.J."/>
            <person name="Karaoz U."/>
            <person name="Brodie E.L."/>
            <person name="Williams K.H."/>
            <person name="Hubbard S.S."/>
            <person name="Banfield J.F."/>
        </authorList>
    </citation>
    <scope>NUCLEOTIDE SEQUENCE [LARGE SCALE GENOMIC DNA]</scope>
</reference>
<dbReference type="Gene3D" id="2.40.50.140">
    <property type="entry name" value="Nucleic acid-binding proteins"/>
    <property type="match status" value="1"/>
</dbReference>
<dbReference type="Pfam" id="PF00436">
    <property type="entry name" value="SSB"/>
    <property type="match status" value="1"/>
</dbReference>
<dbReference type="InterPro" id="IPR000424">
    <property type="entry name" value="Primosome_PriB/ssb"/>
</dbReference>
<dbReference type="NCBIfam" id="TIGR00621">
    <property type="entry name" value="ssb"/>
    <property type="match status" value="1"/>
</dbReference>
<dbReference type="GO" id="GO:0003697">
    <property type="term" value="F:single-stranded DNA binding"/>
    <property type="evidence" value="ECO:0007669"/>
    <property type="project" value="UniProtKB-UniRule"/>
</dbReference>
<evidence type="ECO:0000256" key="2">
    <source>
        <dbReference type="HAMAP-Rule" id="MF_00984"/>
    </source>
</evidence>
<protein>
    <recommendedName>
        <fullName evidence="2 3">Single-stranded DNA-binding protein</fullName>
        <shortName evidence="2">SSB</shortName>
    </recommendedName>
</protein>
<name>A0A1G2L985_9BACT</name>
<dbReference type="Proteomes" id="UP000177982">
    <property type="component" value="Unassembled WGS sequence"/>
</dbReference>
<dbReference type="GO" id="GO:0009295">
    <property type="term" value="C:nucleoid"/>
    <property type="evidence" value="ECO:0007669"/>
    <property type="project" value="TreeGrafter"/>
</dbReference>
<keyword evidence="1 2" id="KW-0238">DNA-binding</keyword>